<name>A0A6J7H9H5_9ZZZZ</name>
<dbReference type="InterPro" id="IPR029062">
    <property type="entry name" value="Class_I_gatase-like"/>
</dbReference>
<organism evidence="2">
    <name type="scientific">freshwater metagenome</name>
    <dbReference type="NCBI Taxonomy" id="449393"/>
    <lineage>
        <taxon>unclassified sequences</taxon>
        <taxon>metagenomes</taxon>
        <taxon>ecological metagenomes</taxon>
    </lineage>
</organism>
<dbReference type="CDD" id="cd01653">
    <property type="entry name" value="GATase1"/>
    <property type="match status" value="1"/>
</dbReference>
<dbReference type="AlphaFoldDB" id="A0A6J7H9H5"/>
<protein>
    <submittedName>
        <fullName evidence="2">Unannotated protein</fullName>
    </submittedName>
</protein>
<dbReference type="EMBL" id="CAFBMQ010000191">
    <property type="protein sequence ID" value="CAB4917667.1"/>
    <property type="molecule type" value="Genomic_DNA"/>
</dbReference>
<proteinExistence type="predicted"/>
<evidence type="ECO:0000313" key="2">
    <source>
        <dbReference type="EMBL" id="CAB4917667.1"/>
    </source>
</evidence>
<accession>A0A6J7H9H5</accession>
<feature type="domain" description="Glutamine amidotransferase" evidence="1">
    <location>
        <begin position="25"/>
        <end position="182"/>
    </location>
</feature>
<reference evidence="2" key="1">
    <citation type="submission" date="2020-05" db="EMBL/GenBank/DDBJ databases">
        <authorList>
            <person name="Chiriac C."/>
            <person name="Salcher M."/>
            <person name="Ghai R."/>
            <person name="Kavagutti S V."/>
        </authorList>
    </citation>
    <scope>NUCLEOTIDE SEQUENCE</scope>
</reference>
<dbReference type="Gene3D" id="3.40.50.880">
    <property type="match status" value="1"/>
</dbReference>
<gene>
    <name evidence="2" type="ORF">UFOPK3609_01232</name>
</gene>
<sequence length="234" mass="23243">MSGQAVVWAGSGTAWSSVGWGEPVAEVLAGLGWQVAVVPWGDPAAEHQGRPGVLHVFSGGLEPVDSGTAAMADRLDAVRAGLEAADADRASVVGICLGAQMIAAVSGGVLPEPVPGGGEVGTTTLRGDGEPTLHVATAHVQQVPAAYLRTPGVRLTWTGGATRLQGFTLGSRVTGVQFHPELGAAGAERAGNAFTDLTGVPAVAAAESALDPARSLSVVLATAGAHRLAPSLAA</sequence>
<dbReference type="InterPro" id="IPR017926">
    <property type="entry name" value="GATASE"/>
</dbReference>
<dbReference type="Pfam" id="PF00117">
    <property type="entry name" value="GATase"/>
    <property type="match status" value="1"/>
</dbReference>
<dbReference type="SUPFAM" id="SSF52317">
    <property type="entry name" value="Class I glutamine amidotransferase-like"/>
    <property type="match status" value="1"/>
</dbReference>
<evidence type="ECO:0000259" key="1">
    <source>
        <dbReference type="Pfam" id="PF00117"/>
    </source>
</evidence>
<dbReference type="PROSITE" id="PS51273">
    <property type="entry name" value="GATASE_TYPE_1"/>
    <property type="match status" value="1"/>
</dbReference>